<feature type="region of interest" description="Disordered" evidence="1">
    <location>
        <begin position="264"/>
        <end position="285"/>
    </location>
</feature>
<feature type="compositionally biased region" description="Basic and acidic residues" evidence="1">
    <location>
        <begin position="273"/>
        <end position="285"/>
    </location>
</feature>
<dbReference type="Pfam" id="PF01789">
    <property type="entry name" value="PsbP"/>
    <property type="match status" value="1"/>
</dbReference>
<dbReference type="InterPro" id="IPR016123">
    <property type="entry name" value="Mog1/PsbP_a/b/a-sand"/>
</dbReference>
<proteinExistence type="predicted"/>
<dbReference type="Gene3D" id="3.40.1000.10">
    <property type="entry name" value="Mog1/PsbP, alpha/beta/alpha sandwich"/>
    <property type="match status" value="1"/>
</dbReference>
<dbReference type="SUPFAM" id="SSF55724">
    <property type="entry name" value="Mog1p/PsbP-like"/>
    <property type="match status" value="1"/>
</dbReference>
<dbReference type="GO" id="GO:0015979">
    <property type="term" value="P:photosynthesis"/>
    <property type="evidence" value="ECO:0007669"/>
    <property type="project" value="InterPro"/>
</dbReference>
<comment type="caution">
    <text evidence="3">The sequence shown here is derived from an EMBL/GenBank/DDBJ whole genome shotgun (WGS) entry which is preliminary data.</text>
</comment>
<dbReference type="Proteomes" id="UP000825729">
    <property type="component" value="Unassembled WGS sequence"/>
</dbReference>
<evidence type="ECO:0000259" key="2">
    <source>
        <dbReference type="Pfam" id="PF01789"/>
    </source>
</evidence>
<feature type="domain" description="PsbP C-terminal" evidence="2">
    <location>
        <begin position="78"/>
        <end position="231"/>
    </location>
</feature>
<dbReference type="InterPro" id="IPR002683">
    <property type="entry name" value="PsbP_C"/>
</dbReference>
<dbReference type="EMBL" id="JAINDJ010000002">
    <property type="protein sequence ID" value="KAG9458946.1"/>
    <property type="molecule type" value="Genomic_DNA"/>
</dbReference>
<organism evidence="3 4">
    <name type="scientific">Aristolochia fimbriata</name>
    <name type="common">White veined hardy Dutchman's pipe vine</name>
    <dbReference type="NCBI Taxonomy" id="158543"/>
    <lineage>
        <taxon>Eukaryota</taxon>
        <taxon>Viridiplantae</taxon>
        <taxon>Streptophyta</taxon>
        <taxon>Embryophyta</taxon>
        <taxon>Tracheophyta</taxon>
        <taxon>Spermatophyta</taxon>
        <taxon>Magnoliopsida</taxon>
        <taxon>Magnoliidae</taxon>
        <taxon>Piperales</taxon>
        <taxon>Aristolochiaceae</taxon>
        <taxon>Aristolochia</taxon>
    </lineage>
</organism>
<reference evidence="3 4" key="1">
    <citation type="submission" date="2021-07" db="EMBL/GenBank/DDBJ databases">
        <title>The Aristolochia fimbriata genome: insights into angiosperm evolution, floral development and chemical biosynthesis.</title>
        <authorList>
            <person name="Jiao Y."/>
        </authorList>
    </citation>
    <scope>NUCLEOTIDE SEQUENCE [LARGE SCALE GENOMIC DNA]</scope>
    <source>
        <strain evidence="3">IBCAS-2021</strain>
        <tissue evidence="3">Leaf</tissue>
    </source>
</reference>
<name>A0AAV7FDP3_ARIFI</name>
<accession>A0AAV7FDP3</accession>
<gene>
    <name evidence="3" type="ORF">H6P81_003454</name>
</gene>
<dbReference type="PANTHER" id="PTHR31407">
    <property type="match status" value="1"/>
</dbReference>
<dbReference type="GO" id="GO:0005509">
    <property type="term" value="F:calcium ion binding"/>
    <property type="evidence" value="ECO:0007669"/>
    <property type="project" value="InterPro"/>
</dbReference>
<evidence type="ECO:0000313" key="4">
    <source>
        <dbReference type="Proteomes" id="UP000825729"/>
    </source>
</evidence>
<sequence>MRLLSTPAPCGNACSCSVSPTNPPCNFKRCFPVPYQETLAYARRSLVLSTVLTFSTPTFFSLAVLPSSLLKSPPDSRLELYNDPKDGFSLLRPSSWIKVDKAGATVLFEELAGRGNSIGVVVSPVRLSALGEFGSPEFVADKLIQAEKRKESTKDAELISSSERSGSGGLQVYQFEYKVDSTRGGMKRVFSAAFIMSKRLYLLNISYADRPENSIDNQTRSMLEEVLHSFDLATTSISHSQAEEVKSKLGLAFLSGSDDQCLGTSMTQNAEELPLREREQMRESK</sequence>
<keyword evidence="4" id="KW-1185">Reference proteome</keyword>
<dbReference type="PANTHER" id="PTHR31407:SF3">
    <property type="entry name" value="PSBP DOMAIN-CONTAINING PROTEIN 2, CHLOROPLASTIC"/>
    <property type="match status" value="1"/>
</dbReference>
<protein>
    <recommendedName>
        <fullName evidence="2">PsbP C-terminal domain-containing protein</fullName>
    </recommendedName>
</protein>
<evidence type="ECO:0000313" key="3">
    <source>
        <dbReference type="EMBL" id="KAG9458946.1"/>
    </source>
</evidence>
<dbReference type="GO" id="GO:0009654">
    <property type="term" value="C:photosystem II oxygen evolving complex"/>
    <property type="evidence" value="ECO:0007669"/>
    <property type="project" value="InterPro"/>
</dbReference>
<dbReference type="GO" id="GO:0019898">
    <property type="term" value="C:extrinsic component of membrane"/>
    <property type="evidence" value="ECO:0007669"/>
    <property type="project" value="InterPro"/>
</dbReference>
<dbReference type="NCBIfam" id="NF040946">
    <property type="entry name" value="PSII_PsbP"/>
    <property type="match status" value="1"/>
</dbReference>
<dbReference type="AlphaFoldDB" id="A0AAV7FDP3"/>
<evidence type="ECO:0000256" key="1">
    <source>
        <dbReference type="SAM" id="MobiDB-lite"/>
    </source>
</evidence>